<feature type="transmembrane region" description="Helical" evidence="1">
    <location>
        <begin position="84"/>
        <end position="103"/>
    </location>
</feature>
<feature type="transmembrane region" description="Helical" evidence="1">
    <location>
        <begin position="183"/>
        <end position="202"/>
    </location>
</feature>
<dbReference type="Proteomes" id="UP000092616">
    <property type="component" value="Unassembled WGS sequence"/>
</dbReference>
<evidence type="ECO:0000313" key="3">
    <source>
        <dbReference type="Proteomes" id="UP000092616"/>
    </source>
</evidence>
<name>A0A1B8QL00_9GAMM</name>
<dbReference type="EMBL" id="LZNA01000006">
    <property type="protein sequence ID" value="OBX84290.1"/>
    <property type="molecule type" value="Genomic_DNA"/>
</dbReference>
<reference evidence="2 3" key="1">
    <citation type="submission" date="2016-06" db="EMBL/GenBank/DDBJ databases">
        <title>Draft genome of Moraxella atlantae CCUG 59586.</title>
        <authorList>
            <person name="Salva-Serra F."/>
            <person name="Engstrom-Jakobsson H."/>
            <person name="Thorell K."/>
            <person name="Gonzales-Siles L."/>
            <person name="Karlsson R."/>
            <person name="Boulund F."/>
            <person name="Engstrand L."/>
            <person name="Kristiansson E."/>
            <person name="Moore E."/>
        </authorList>
    </citation>
    <scope>NUCLEOTIDE SEQUENCE [LARGE SCALE GENOMIC DNA]</scope>
    <source>
        <strain evidence="2 3">CCUG 59586</strain>
    </source>
</reference>
<dbReference type="AlphaFoldDB" id="A0A1B8QL00"/>
<feature type="transmembrane region" description="Helical" evidence="1">
    <location>
        <begin position="239"/>
        <end position="261"/>
    </location>
</feature>
<accession>A0A1B8QL00</accession>
<dbReference type="InterPro" id="IPR008875">
    <property type="entry name" value="TraX"/>
</dbReference>
<dbReference type="Pfam" id="PF05857">
    <property type="entry name" value="TraX"/>
    <property type="match status" value="1"/>
</dbReference>
<feature type="transmembrane region" description="Helical" evidence="1">
    <location>
        <begin position="58"/>
        <end position="78"/>
    </location>
</feature>
<keyword evidence="3" id="KW-1185">Reference proteome</keyword>
<gene>
    <name evidence="2" type="ORF">A9306_03350</name>
</gene>
<organism evidence="2 3">
    <name type="scientific">Faucicola atlantae</name>
    <dbReference type="NCBI Taxonomy" id="34059"/>
    <lineage>
        <taxon>Bacteria</taxon>
        <taxon>Pseudomonadati</taxon>
        <taxon>Pseudomonadota</taxon>
        <taxon>Gammaproteobacteria</taxon>
        <taxon>Moraxellales</taxon>
        <taxon>Moraxellaceae</taxon>
        <taxon>Faucicola</taxon>
    </lineage>
</organism>
<proteinExistence type="predicted"/>
<evidence type="ECO:0000256" key="1">
    <source>
        <dbReference type="SAM" id="Phobius"/>
    </source>
</evidence>
<sequence>MPFLLFSLIIHGIVKVAIKKFELTAFEIKLLAVFAMTLDHIGWIFFVQSDVISQILHFFGRLTAPLMCFFLVEGYYLSQSKQRYAKRLLLFAVLSQLPFTWLTHSAQAIVQQPDLIVEKANILFNLLFALGVLSIRHSRLHGLTQTVVILAALLVASYADWGVYIIVFCLVFDWLREDRQHQIIGYTMVAMAMLLLTDLGFVQVMPMLVTAWFPLGILLTGLVLYTYQGKKGRQWGGRYFFYAYYPLHIVILAVLADSLGIRQ</sequence>
<keyword evidence="1" id="KW-0812">Transmembrane</keyword>
<keyword evidence="1" id="KW-0472">Membrane</keyword>
<keyword evidence="1" id="KW-1133">Transmembrane helix</keyword>
<comment type="caution">
    <text evidence="2">The sequence shown here is derived from an EMBL/GenBank/DDBJ whole genome shotgun (WGS) entry which is preliminary data.</text>
</comment>
<protein>
    <recommendedName>
        <fullName evidence="4">Conjugal transfer protein TrbP</fullName>
    </recommendedName>
</protein>
<feature type="transmembrane region" description="Helical" evidence="1">
    <location>
        <begin position="26"/>
        <end position="46"/>
    </location>
</feature>
<evidence type="ECO:0008006" key="4">
    <source>
        <dbReference type="Google" id="ProtNLM"/>
    </source>
</evidence>
<feature type="transmembrane region" description="Helical" evidence="1">
    <location>
        <begin position="208"/>
        <end position="227"/>
    </location>
</feature>
<evidence type="ECO:0000313" key="2">
    <source>
        <dbReference type="EMBL" id="OBX84290.1"/>
    </source>
</evidence>
<feature type="transmembrane region" description="Helical" evidence="1">
    <location>
        <begin position="147"/>
        <end position="171"/>
    </location>
</feature>